<evidence type="ECO:0000313" key="2">
    <source>
        <dbReference type="Proteomes" id="UP000815846"/>
    </source>
</evidence>
<accession>A0ABY3MYP4</accession>
<dbReference type="InterPro" id="IPR021936">
    <property type="entry name" value="DUF3549"/>
</dbReference>
<keyword evidence="2" id="KW-1185">Reference proteome</keyword>
<organism evidence="1 2">
    <name type="scientific">Colwellia echini</name>
    <dbReference type="NCBI Taxonomy" id="1982103"/>
    <lineage>
        <taxon>Bacteria</taxon>
        <taxon>Pseudomonadati</taxon>
        <taxon>Pseudomonadota</taxon>
        <taxon>Gammaproteobacteria</taxon>
        <taxon>Alteromonadales</taxon>
        <taxon>Colwelliaceae</taxon>
        <taxon>Colwellia</taxon>
    </lineage>
</organism>
<dbReference type="EMBL" id="PJAI02000004">
    <property type="protein sequence ID" value="TYK66360.1"/>
    <property type="molecule type" value="Genomic_DNA"/>
</dbReference>
<dbReference type="Proteomes" id="UP000815846">
    <property type="component" value="Unassembled WGS sequence"/>
</dbReference>
<evidence type="ECO:0000313" key="1">
    <source>
        <dbReference type="EMBL" id="TYK66360.1"/>
    </source>
</evidence>
<comment type="caution">
    <text evidence="1">The sequence shown here is derived from an EMBL/GenBank/DDBJ whole genome shotgun (WGS) entry which is preliminary data.</text>
</comment>
<dbReference type="Pfam" id="PF12069">
    <property type="entry name" value="DUF3549"/>
    <property type="match status" value="1"/>
</dbReference>
<proteinExistence type="predicted"/>
<gene>
    <name evidence="1" type="ORF">CWS31_005230</name>
</gene>
<reference evidence="1 2" key="1">
    <citation type="submission" date="2019-08" db="EMBL/GenBank/DDBJ databases">
        <title>Microbe sample from Colwellia echini.</title>
        <authorList>
            <person name="Christiansen L."/>
            <person name="Pathiraja D."/>
            <person name="Schultz-Johansen M."/>
            <person name="Choi I.-G."/>
            <person name="Stougaard P."/>
        </authorList>
    </citation>
    <scope>NUCLEOTIDE SEQUENCE [LARGE SCALE GENOMIC DNA]</scope>
    <source>
        <strain evidence="1 2">A3</strain>
    </source>
</reference>
<name>A0ABY3MYP4_9GAMM</name>
<dbReference type="RefSeq" id="WP_101345126.1">
    <property type="nucleotide sequence ID" value="NZ_PJAI02000004.1"/>
</dbReference>
<protein>
    <submittedName>
        <fullName evidence="1">DUF3549 family protein</fullName>
    </submittedName>
</protein>
<sequence>MTDSSTTPESTPTKNIETLSELLKLSGSQYRLYDIGRLVTKLSKEQFEKVELNQLPYPTPVQGHACIAIAFWQKQSAQPYLWLLKLPLDERGLLNQAARNHLIAIIVEALGGDLTQEATKKQEELLSSNPYLFTPAQYKLASLNSKIKVDLKQAPSEYFSVFKQYLTLNLESNQKPDWNNWQHIGVQGITDFVARINQDNHSELLRGALPYLPDEVLSPVCSALENEHYPVALLDVVIAEFSTTLISSATTGTSEQQAKSTQLLRALAASSDHPHVKVLVAQLLNKNEVNVELLITLSSRCWQALADNKILICYFEQLLKQNDLALFSSVFKDLVTLPLVRHVVFECIRSENRSAELAQAIGQLFTQH</sequence>